<reference evidence="1" key="1">
    <citation type="submission" date="2022-01" db="EMBL/GenBank/DDBJ databases">
        <authorList>
            <person name="Lagorce A."/>
        </authorList>
    </citation>
    <scope>NUCLEOTIDE SEQUENCE</scope>
    <source>
        <strain evidence="1">Th15_F1_D04</strain>
    </source>
</reference>
<dbReference type="AlphaFoldDB" id="A0AAU9PYS4"/>
<name>A0AAU9PYS4_9VIBR</name>
<sequence length="41" mass="4841">MRTSPERLGWVMMVMNVHYKITHTYLRLDCVASLKTTLTKD</sequence>
<evidence type="ECO:0000313" key="2">
    <source>
        <dbReference type="Proteomes" id="UP001295420"/>
    </source>
</evidence>
<comment type="caution">
    <text evidence="1">The sequence shown here is derived from an EMBL/GenBank/DDBJ whole genome shotgun (WGS) entry which is preliminary data.</text>
</comment>
<evidence type="ECO:0000313" key="1">
    <source>
        <dbReference type="EMBL" id="CAH1520558.1"/>
    </source>
</evidence>
<organism evidence="1 2">
    <name type="scientific">Vibrio owensii</name>
    <dbReference type="NCBI Taxonomy" id="696485"/>
    <lineage>
        <taxon>Bacteria</taxon>
        <taxon>Pseudomonadati</taxon>
        <taxon>Pseudomonadota</taxon>
        <taxon>Gammaproteobacteria</taxon>
        <taxon>Vibrionales</taxon>
        <taxon>Vibrionaceae</taxon>
        <taxon>Vibrio</taxon>
    </lineage>
</organism>
<gene>
    <name evidence="1" type="ORF">THF1D04_10270</name>
</gene>
<dbReference type="EMBL" id="CAKMTQ010000001">
    <property type="protein sequence ID" value="CAH1520558.1"/>
    <property type="molecule type" value="Genomic_DNA"/>
</dbReference>
<dbReference type="Proteomes" id="UP001295420">
    <property type="component" value="Unassembled WGS sequence"/>
</dbReference>
<protein>
    <submittedName>
        <fullName evidence="1">Uncharacterized protein</fullName>
    </submittedName>
</protein>
<accession>A0AAU9PYS4</accession>
<proteinExistence type="predicted"/>